<sequence length="93" mass="10736">MSGRLSFSLHCRGCYLKSKNYIFEFVFISEFVYISEFFQMSAGGVLTKNVYEINFSYRGSVYSTFRRTANPIKVNSWHMTIKGCTGPFIANKD</sequence>
<dbReference type="Proteomes" id="UP000276133">
    <property type="component" value="Unassembled WGS sequence"/>
</dbReference>
<name>A0A3M7Q8F2_BRAPC</name>
<proteinExistence type="predicted"/>
<protein>
    <submittedName>
        <fullName evidence="1">Uncharacterized protein</fullName>
    </submittedName>
</protein>
<accession>A0A3M7Q8F2</accession>
<gene>
    <name evidence="1" type="ORF">BpHYR1_031771</name>
</gene>
<organism evidence="1 2">
    <name type="scientific">Brachionus plicatilis</name>
    <name type="common">Marine rotifer</name>
    <name type="synonym">Brachionus muelleri</name>
    <dbReference type="NCBI Taxonomy" id="10195"/>
    <lineage>
        <taxon>Eukaryota</taxon>
        <taxon>Metazoa</taxon>
        <taxon>Spiralia</taxon>
        <taxon>Gnathifera</taxon>
        <taxon>Rotifera</taxon>
        <taxon>Eurotatoria</taxon>
        <taxon>Monogononta</taxon>
        <taxon>Pseudotrocha</taxon>
        <taxon>Ploima</taxon>
        <taxon>Brachionidae</taxon>
        <taxon>Brachionus</taxon>
    </lineage>
</organism>
<evidence type="ECO:0000313" key="2">
    <source>
        <dbReference type="Proteomes" id="UP000276133"/>
    </source>
</evidence>
<dbReference type="EMBL" id="REGN01007118">
    <property type="protein sequence ID" value="RNA07225.1"/>
    <property type="molecule type" value="Genomic_DNA"/>
</dbReference>
<evidence type="ECO:0000313" key="1">
    <source>
        <dbReference type="EMBL" id="RNA07225.1"/>
    </source>
</evidence>
<keyword evidence="2" id="KW-1185">Reference proteome</keyword>
<comment type="caution">
    <text evidence="1">The sequence shown here is derived from an EMBL/GenBank/DDBJ whole genome shotgun (WGS) entry which is preliminary data.</text>
</comment>
<dbReference type="AlphaFoldDB" id="A0A3M7Q8F2"/>
<reference evidence="1 2" key="1">
    <citation type="journal article" date="2018" name="Sci. Rep.">
        <title>Genomic signatures of local adaptation to the degree of environmental predictability in rotifers.</title>
        <authorList>
            <person name="Franch-Gras L."/>
            <person name="Hahn C."/>
            <person name="Garcia-Roger E.M."/>
            <person name="Carmona M.J."/>
            <person name="Serra M."/>
            <person name="Gomez A."/>
        </authorList>
    </citation>
    <scope>NUCLEOTIDE SEQUENCE [LARGE SCALE GENOMIC DNA]</scope>
    <source>
        <strain evidence="1">HYR1</strain>
    </source>
</reference>